<accession>A0A445EK85</accession>
<dbReference type="AlphaFoldDB" id="A0A445EK85"/>
<dbReference type="Proteomes" id="UP000289738">
    <property type="component" value="Chromosome A01"/>
</dbReference>
<evidence type="ECO:0000313" key="1">
    <source>
        <dbReference type="EMBL" id="RYR75879.1"/>
    </source>
</evidence>
<organism evidence="1 2">
    <name type="scientific">Arachis hypogaea</name>
    <name type="common">Peanut</name>
    <dbReference type="NCBI Taxonomy" id="3818"/>
    <lineage>
        <taxon>Eukaryota</taxon>
        <taxon>Viridiplantae</taxon>
        <taxon>Streptophyta</taxon>
        <taxon>Embryophyta</taxon>
        <taxon>Tracheophyta</taxon>
        <taxon>Spermatophyta</taxon>
        <taxon>Magnoliopsida</taxon>
        <taxon>eudicotyledons</taxon>
        <taxon>Gunneridae</taxon>
        <taxon>Pentapetalae</taxon>
        <taxon>rosids</taxon>
        <taxon>fabids</taxon>
        <taxon>Fabales</taxon>
        <taxon>Fabaceae</taxon>
        <taxon>Papilionoideae</taxon>
        <taxon>50 kb inversion clade</taxon>
        <taxon>dalbergioids sensu lato</taxon>
        <taxon>Dalbergieae</taxon>
        <taxon>Pterocarpus clade</taxon>
        <taxon>Arachis</taxon>
    </lineage>
</organism>
<dbReference type="EMBL" id="SDMP01000001">
    <property type="protein sequence ID" value="RYR75879.1"/>
    <property type="molecule type" value="Genomic_DNA"/>
</dbReference>
<sequence length="125" mass="15169">MFFVQEKFIWDKIHDAIIRKIFDHRMVRRLQQMLEDVCERRDHLTIGSIFSNIKKAMYIHWETNEEFKRRYLMNRANRASSKSSNYTCGLATFMKTKVKLSKLLDRDVMMAETLKYTHTLKENKE</sequence>
<gene>
    <name evidence="1" type="ORF">Ahy_A01g000466</name>
</gene>
<comment type="caution">
    <text evidence="1">The sequence shown here is derived from an EMBL/GenBank/DDBJ whole genome shotgun (WGS) entry which is preliminary data.</text>
</comment>
<dbReference type="Gramene" id="arahy.Tifrunner.gnm2.ann2.Ah01g406300.1">
    <property type="protein sequence ID" value="arahy.Tifrunner.gnm2.ann2.Ah01g406300.1-CDS"/>
    <property type="gene ID" value="arahy.Tifrunner.gnm2.ann2.Ah01g406300"/>
</dbReference>
<proteinExistence type="predicted"/>
<reference evidence="1 2" key="1">
    <citation type="submission" date="2019-01" db="EMBL/GenBank/DDBJ databases">
        <title>Sequencing of cultivated peanut Arachis hypogaea provides insights into genome evolution and oil improvement.</title>
        <authorList>
            <person name="Chen X."/>
        </authorList>
    </citation>
    <scope>NUCLEOTIDE SEQUENCE [LARGE SCALE GENOMIC DNA]</scope>
    <source>
        <strain evidence="2">cv. Fuhuasheng</strain>
        <tissue evidence="1">Leaves</tissue>
    </source>
</reference>
<evidence type="ECO:0000313" key="2">
    <source>
        <dbReference type="Proteomes" id="UP000289738"/>
    </source>
</evidence>
<keyword evidence="2" id="KW-1185">Reference proteome</keyword>
<name>A0A445EK85_ARAHY</name>
<dbReference type="SMR" id="A0A445EK85"/>
<protein>
    <submittedName>
        <fullName evidence="1">Uncharacterized protein</fullName>
    </submittedName>
</protein>